<name>A0A7W8IS87_9BACL</name>
<dbReference type="GO" id="GO:0003887">
    <property type="term" value="F:DNA-directed DNA polymerase activity"/>
    <property type="evidence" value="ECO:0007669"/>
    <property type="project" value="UniProtKB-KW"/>
</dbReference>
<keyword evidence="12" id="KW-1185">Reference proteome</keyword>
<feature type="domain" description="DNA polymerase III delta subunit-like C-terminal" evidence="10">
    <location>
        <begin position="216"/>
        <end position="335"/>
    </location>
</feature>
<keyword evidence="5" id="KW-0235">DNA replication</keyword>
<dbReference type="Pfam" id="PF21694">
    <property type="entry name" value="DNA_pol3_delta_C"/>
    <property type="match status" value="1"/>
</dbReference>
<evidence type="ECO:0000256" key="8">
    <source>
        <dbReference type="ARBA" id="ARBA00049244"/>
    </source>
</evidence>
<dbReference type="PANTHER" id="PTHR34388">
    <property type="entry name" value="DNA POLYMERASE III SUBUNIT DELTA"/>
    <property type="match status" value="1"/>
</dbReference>
<keyword evidence="4 11" id="KW-0548">Nucleotidyltransferase</keyword>
<dbReference type="InterPro" id="IPR027417">
    <property type="entry name" value="P-loop_NTPase"/>
</dbReference>
<dbReference type="SUPFAM" id="SSF48019">
    <property type="entry name" value="post-AAA+ oligomerization domain-like"/>
    <property type="match status" value="1"/>
</dbReference>
<dbReference type="EC" id="2.7.7.7" evidence="1"/>
<comment type="catalytic activity">
    <reaction evidence="8">
        <text>DNA(n) + a 2'-deoxyribonucleoside 5'-triphosphate = DNA(n+1) + diphosphate</text>
        <dbReference type="Rhea" id="RHEA:22508"/>
        <dbReference type="Rhea" id="RHEA-COMP:17339"/>
        <dbReference type="Rhea" id="RHEA-COMP:17340"/>
        <dbReference type="ChEBI" id="CHEBI:33019"/>
        <dbReference type="ChEBI" id="CHEBI:61560"/>
        <dbReference type="ChEBI" id="CHEBI:173112"/>
        <dbReference type="EC" id="2.7.7.7"/>
    </reaction>
</comment>
<dbReference type="Gene3D" id="1.20.272.10">
    <property type="match status" value="1"/>
</dbReference>
<dbReference type="PANTHER" id="PTHR34388:SF1">
    <property type="entry name" value="DNA POLYMERASE III SUBUNIT DELTA"/>
    <property type="match status" value="1"/>
</dbReference>
<dbReference type="GO" id="GO:0006261">
    <property type="term" value="P:DNA-templated DNA replication"/>
    <property type="evidence" value="ECO:0007669"/>
    <property type="project" value="TreeGrafter"/>
</dbReference>
<evidence type="ECO:0000256" key="2">
    <source>
        <dbReference type="ARBA" id="ARBA00017703"/>
    </source>
</evidence>
<dbReference type="Gene3D" id="3.40.50.300">
    <property type="entry name" value="P-loop containing nucleotide triphosphate hydrolases"/>
    <property type="match status" value="1"/>
</dbReference>
<evidence type="ECO:0000259" key="10">
    <source>
        <dbReference type="Pfam" id="PF21694"/>
    </source>
</evidence>
<dbReference type="InterPro" id="IPR005790">
    <property type="entry name" value="DNA_polIII_delta"/>
</dbReference>
<dbReference type="InterPro" id="IPR008921">
    <property type="entry name" value="DNA_pol3_clamp-load_cplx_C"/>
</dbReference>
<feature type="domain" description="DNA polymerase III delta N-terminal" evidence="9">
    <location>
        <begin position="18"/>
        <end position="141"/>
    </location>
</feature>
<dbReference type="AlphaFoldDB" id="A0A7W8IS87"/>
<evidence type="ECO:0000256" key="5">
    <source>
        <dbReference type="ARBA" id="ARBA00022705"/>
    </source>
</evidence>
<reference evidence="11 12" key="1">
    <citation type="submission" date="2020-08" db="EMBL/GenBank/DDBJ databases">
        <title>Genomic Encyclopedia of Type Strains, Phase IV (KMG-IV): sequencing the most valuable type-strain genomes for metagenomic binning, comparative biology and taxonomic classification.</title>
        <authorList>
            <person name="Goeker M."/>
        </authorList>
    </citation>
    <scope>NUCLEOTIDE SEQUENCE [LARGE SCALE GENOMIC DNA]</scope>
    <source>
        <strain evidence="11 12">DSM 16325</strain>
    </source>
</reference>
<evidence type="ECO:0000259" key="9">
    <source>
        <dbReference type="Pfam" id="PF06144"/>
    </source>
</evidence>
<sequence length="341" mass="39046">MVIDFWGKIKQQTLASLYLLYGTETFLLNETLERIVGTALKDGERDFHLSVYDCEETPIEAAIEEAETLPFFGEKKVVVVKNPYFLTAEKGKDKVEHDLKKLEEYIASPSPFAVVIFVGLYEKLDERKKITKRLMNEAEVFVASPLHEKELHRWIGERVKENGVTITEEAKDALLKLAGTNLMILANELDKLALFVGQAGTIAKETVEMLVSRTLEQNVFVLVEKVVQRNISEALQIFYDLLESNEEPIKILSLLASQFRLLYQVKWLAAKGYGQQQIASLLKVHPFRVKLALGQSVLFSEQELLKMMHDLAEADYQMKSSAMDKRLLIELLFVKWSQERM</sequence>
<evidence type="ECO:0000256" key="4">
    <source>
        <dbReference type="ARBA" id="ARBA00022695"/>
    </source>
</evidence>
<dbReference type="InterPro" id="IPR048466">
    <property type="entry name" value="DNA_pol3_delta-like_C"/>
</dbReference>
<evidence type="ECO:0000313" key="12">
    <source>
        <dbReference type="Proteomes" id="UP000520011"/>
    </source>
</evidence>
<organism evidence="11 12">
    <name type="scientific">Anoxybacteroides tepidamans</name>
    <dbReference type="NCBI Taxonomy" id="265948"/>
    <lineage>
        <taxon>Bacteria</taxon>
        <taxon>Bacillati</taxon>
        <taxon>Bacillota</taxon>
        <taxon>Bacilli</taxon>
        <taxon>Bacillales</taxon>
        <taxon>Anoxybacillaceae</taxon>
        <taxon>Anoxybacteroides</taxon>
    </lineage>
</organism>
<evidence type="ECO:0000256" key="7">
    <source>
        <dbReference type="ARBA" id="ARBA00034754"/>
    </source>
</evidence>
<evidence type="ECO:0000256" key="6">
    <source>
        <dbReference type="ARBA" id="ARBA00022932"/>
    </source>
</evidence>
<dbReference type="InterPro" id="IPR010372">
    <property type="entry name" value="DNA_pol3_delta_N"/>
</dbReference>
<dbReference type="NCBIfam" id="TIGR01128">
    <property type="entry name" value="holA"/>
    <property type="match status" value="1"/>
</dbReference>
<dbReference type="SUPFAM" id="SSF52540">
    <property type="entry name" value="P-loop containing nucleoside triphosphate hydrolases"/>
    <property type="match status" value="1"/>
</dbReference>
<accession>A0A7W8IS87</accession>
<comment type="similarity">
    <text evidence="7">Belongs to the DNA polymerase HolA subunit family.</text>
</comment>
<dbReference type="GO" id="GO:0009360">
    <property type="term" value="C:DNA polymerase III complex"/>
    <property type="evidence" value="ECO:0007669"/>
    <property type="project" value="InterPro"/>
</dbReference>
<dbReference type="Pfam" id="PF06144">
    <property type="entry name" value="DNA_pol3_delta"/>
    <property type="match status" value="1"/>
</dbReference>
<proteinExistence type="inferred from homology"/>
<protein>
    <recommendedName>
        <fullName evidence="2">DNA polymerase III subunit delta</fullName>
        <ecNumber evidence="1">2.7.7.7</ecNumber>
    </recommendedName>
</protein>
<dbReference type="RefSeq" id="WP_183253792.1">
    <property type="nucleotide sequence ID" value="NZ_JACHEP010000008.1"/>
</dbReference>
<gene>
    <name evidence="11" type="ORF">HNQ34_001872</name>
</gene>
<comment type="caution">
    <text evidence="11">The sequence shown here is derived from an EMBL/GenBank/DDBJ whole genome shotgun (WGS) entry which is preliminary data.</text>
</comment>
<dbReference type="GO" id="GO:0003677">
    <property type="term" value="F:DNA binding"/>
    <property type="evidence" value="ECO:0007669"/>
    <property type="project" value="InterPro"/>
</dbReference>
<evidence type="ECO:0000256" key="1">
    <source>
        <dbReference type="ARBA" id="ARBA00012417"/>
    </source>
</evidence>
<dbReference type="Proteomes" id="UP000520011">
    <property type="component" value="Unassembled WGS sequence"/>
</dbReference>
<keyword evidence="3 11" id="KW-0808">Transferase</keyword>
<keyword evidence="6" id="KW-0239">DNA-directed DNA polymerase</keyword>
<evidence type="ECO:0000313" key="11">
    <source>
        <dbReference type="EMBL" id="MBB5324774.1"/>
    </source>
</evidence>
<dbReference type="Gene3D" id="1.10.8.60">
    <property type="match status" value="1"/>
</dbReference>
<evidence type="ECO:0000256" key="3">
    <source>
        <dbReference type="ARBA" id="ARBA00022679"/>
    </source>
</evidence>
<dbReference type="EMBL" id="JACHEP010000008">
    <property type="protein sequence ID" value="MBB5324774.1"/>
    <property type="molecule type" value="Genomic_DNA"/>
</dbReference>